<dbReference type="EMBL" id="QGKX02000996">
    <property type="protein sequence ID" value="KAF3554584.1"/>
    <property type="molecule type" value="Genomic_DNA"/>
</dbReference>
<sequence length="329" mass="36307">MARIKALTPCSRIDLGEAQRLSLGTSLRPLSPLCSEKSRESSRIDLGEAQRLSLGTSLRPLSPLCSEKSRESSRIDLGEAHRLGLATAVFELIVKAHPRTRELQRRELGSLELNSSPSGLFVSKIGEAVRETVLRNHLRLSRSSQALEIISIKGKQLQRLCSTHKLSVRTLQSRRRDGRREEKDHSLHQWRIDDGKAWFLHSSARDKLDVTGTSSSSEKAISFASSSTSHHQRRDGGTSSSPDLARMQWWSSILQDKLTYQSSTQASGGHCEPDCRDLTGLGFPLHGSPASSEMRTTLAVSARASGLTFRLDQVSSTAASSKRVSRRTQ</sequence>
<proteinExistence type="predicted"/>
<protein>
    <submittedName>
        <fullName evidence="2">Uncharacterized protein</fullName>
    </submittedName>
</protein>
<comment type="caution">
    <text evidence="2">The sequence shown here is derived from an EMBL/GenBank/DDBJ whole genome shotgun (WGS) entry which is preliminary data.</text>
</comment>
<dbReference type="Proteomes" id="UP000712600">
    <property type="component" value="Unassembled WGS sequence"/>
</dbReference>
<accession>A0A8S9QP23</accession>
<name>A0A8S9QP23_BRACR</name>
<feature type="region of interest" description="Disordered" evidence="1">
    <location>
        <begin position="221"/>
        <end position="243"/>
    </location>
</feature>
<organism evidence="2 3">
    <name type="scientific">Brassica cretica</name>
    <name type="common">Mustard</name>
    <dbReference type="NCBI Taxonomy" id="69181"/>
    <lineage>
        <taxon>Eukaryota</taxon>
        <taxon>Viridiplantae</taxon>
        <taxon>Streptophyta</taxon>
        <taxon>Embryophyta</taxon>
        <taxon>Tracheophyta</taxon>
        <taxon>Spermatophyta</taxon>
        <taxon>Magnoliopsida</taxon>
        <taxon>eudicotyledons</taxon>
        <taxon>Gunneridae</taxon>
        <taxon>Pentapetalae</taxon>
        <taxon>rosids</taxon>
        <taxon>malvids</taxon>
        <taxon>Brassicales</taxon>
        <taxon>Brassicaceae</taxon>
        <taxon>Brassiceae</taxon>
        <taxon>Brassica</taxon>
    </lineage>
</organism>
<evidence type="ECO:0000313" key="2">
    <source>
        <dbReference type="EMBL" id="KAF3554584.1"/>
    </source>
</evidence>
<dbReference type="AlphaFoldDB" id="A0A8S9QP23"/>
<evidence type="ECO:0000256" key="1">
    <source>
        <dbReference type="SAM" id="MobiDB-lite"/>
    </source>
</evidence>
<reference evidence="2" key="1">
    <citation type="submission" date="2019-12" db="EMBL/GenBank/DDBJ databases">
        <title>Genome sequencing and annotation of Brassica cretica.</title>
        <authorList>
            <person name="Studholme D.J."/>
            <person name="Sarris P."/>
        </authorList>
    </citation>
    <scope>NUCLEOTIDE SEQUENCE</scope>
    <source>
        <strain evidence="2">PFS-109/04</strain>
        <tissue evidence="2">Leaf</tissue>
    </source>
</reference>
<evidence type="ECO:0000313" key="3">
    <source>
        <dbReference type="Proteomes" id="UP000712600"/>
    </source>
</evidence>
<gene>
    <name evidence="2" type="ORF">F2Q69_00016390</name>
</gene>